<dbReference type="HOGENOM" id="CLU_2964497_0_0_1"/>
<organism evidence="2">
    <name type="scientific">Oryza nivara</name>
    <name type="common">Indian wild rice</name>
    <name type="synonym">Oryza sativa f. spontanea</name>
    <dbReference type="NCBI Taxonomy" id="4536"/>
    <lineage>
        <taxon>Eukaryota</taxon>
        <taxon>Viridiplantae</taxon>
        <taxon>Streptophyta</taxon>
        <taxon>Embryophyta</taxon>
        <taxon>Tracheophyta</taxon>
        <taxon>Spermatophyta</taxon>
        <taxon>Magnoliopsida</taxon>
        <taxon>Liliopsida</taxon>
        <taxon>Poales</taxon>
        <taxon>Poaceae</taxon>
        <taxon>BOP clade</taxon>
        <taxon>Oryzoideae</taxon>
        <taxon>Oryzeae</taxon>
        <taxon>Oryzinae</taxon>
        <taxon>Oryza</taxon>
    </lineage>
</organism>
<feature type="compositionally biased region" description="Low complexity" evidence="1">
    <location>
        <begin position="46"/>
        <end position="60"/>
    </location>
</feature>
<sequence length="60" mass="6350">MSLSALRRRHWSRVLQLAGPRESNAMGKPWNGGEEEEETKSDIDISDASAAPAAAAAAAN</sequence>
<reference evidence="2" key="2">
    <citation type="submission" date="2018-04" db="EMBL/GenBank/DDBJ databases">
        <title>OnivRS2 (Oryza nivara Reference Sequence Version 2).</title>
        <authorList>
            <person name="Zhang J."/>
            <person name="Kudrna D."/>
            <person name="Lee S."/>
            <person name="Talag J."/>
            <person name="Rajasekar S."/>
            <person name="Welchert J."/>
            <person name="Hsing Y.-I."/>
            <person name="Wing R.A."/>
        </authorList>
    </citation>
    <scope>NUCLEOTIDE SEQUENCE [LARGE SCALE GENOMIC DNA]</scope>
    <source>
        <strain evidence="2">SL10</strain>
    </source>
</reference>
<name>A0A0E0IZT7_ORYNI</name>
<evidence type="ECO:0000313" key="2">
    <source>
        <dbReference type="EnsemblPlants" id="ONIVA11G07180.1"/>
    </source>
</evidence>
<accession>A0A0E0IZT7</accession>
<keyword evidence="3" id="KW-1185">Reference proteome</keyword>
<dbReference type="Gramene" id="ONIVA11G07180.1">
    <property type="protein sequence ID" value="ONIVA11G07180.1"/>
    <property type="gene ID" value="ONIVA11G07180"/>
</dbReference>
<evidence type="ECO:0000313" key="3">
    <source>
        <dbReference type="Proteomes" id="UP000006591"/>
    </source>
</evidence>
<protein>
    <submittedName>
        <fullName evidence="2">Uncharacterized protein</fullName>
    </submittedName>
</protein>
<proteinExistence type="predicted"/>
<dbReference type="AlphaFoldDB" id="A0A0E0IZT7"/>
<dbReference type="EnsemblPlants" id="ONIVA11G07180.1">
    <property type="protein sequence ID" value="ONIVA11G07180.1"/>
    <property type="gene ID" value="ONIVA11G07180"/>
</dbReference>
<evidence type="ECO:0000256" key="1">
    <source>
        <dbReference type="SAM" id="MobiDB-lite"/>
    </source>
</evidence>
<feature type="region of interest" description="Disordered" evidence="1">
    <location>
        <begin position="16"/>
        <end position="60"/>
    </location>
</feature>
<reference evidence="2" key="1">
    <citation type="submission" date="2015-04" db="UniProtKB">
        <authorList>
            <consortium name="EnsemblPlants"/>
        </authorList>
    </citation>
    <scope>IDENTIFICATION</scope>
    <source>
        <strain evidence="2">SL10</strain>
    </source>
</reference>
<dbReference type="Proteomes" id="UP000006591">
    <property type="component" value="Chromosome 11"/>
</dbReference>